<dbReference type="EMBL" id="SEWE01000012">
    <property type="protein sequence ID" value="RYU80769.1"/>
    <property type="molecule type" value="Genomic_DNA"/>
</dbReference>
<dbReference type="RefSeq" id="WP_129920599.1">
    <property type="nucleotide sequence ID" value="NZ_SEWE01000012.1"/>
</dbReference>
<comment type="caution">
    <text evidence="2">The sequence shown here is derived from an EMBL/GenBank/DDBJ whole genome shotgun (WGS) entry which is preliminary data.</text>
</comment>
<name>A0A4Q5LCM0_9BACT</name>
<gene>
    <name evidence="2" type="ORF">EWM57_07930</name>
</gene>
<evidence type="ECO:0000313" key="2">
    <source>
        <dbReference type="EMBL" id="RYU80769.1"/>
    </source>
</evidence>
<evidence type="ECO:0000313" key="3">
    <source>
        <dbReference type="Proteomes" id="UP000294155"/>
    </source>
</evidence>
<organism evidence="2 3">
    <name type="scientific">Hymenobacter persicinus</name>
    <dbReference type="NCBI Taxonomy" id="2025506"/>
    <lineage>
        <taxon>Bacteria</taxon>
        <taxon>Pseudomonadati</taxon>
        <taxon>Bacteroidota</taxon>
        <taxon>Cytophagia</taxon>
        <taxon>Cytophagales</taxon>
        <taxon>Hymenobacteraceae</taxon>
        <taxon>Hymenobacter</taxon>
    </lineage>
</organism>
<feature type="transmembrane region" description="Helical" evidence="1">
    <location>
        <begin position="191"/>
        <end position="208"/>
    </location>
</feature>
<feature type="transmembrane region" description="Helical" evidence="1">
    <location>
        <begin position="101"/>
        <end position="119"/>
    </location>
</feature>
<feature type="transmembrane region" description="Helical" evidence="1">
    <location>
        <begin position="131"/>
        <end position="151"/>
    </location>
</feature>
<sequence length="350" mass="37804">MAANRQVGPVMRWRQLLLVYLLCVGVLAGSAYTMYVHYDFSHSLDTRSYLSIARGEFKGVSLTRRYRVLVPAAAAAAAWPLEQVYARVWPQRAATDWPLRLAFYVVNTLVLAAAGLFIFRSCLQFGAFPGAAALAVVAVLASRWAVYIAGLPLVDSLYMLVFALAFFGATSGSAGALVACILLGPLAKESFVFLVPWLLVFGSRTLAWPRQLALLALAGAITYAVRHWIDGQAGSAPQESVANALDHLHNLLYSLRRLFSVKGVGEIFSIFGFFWLVLLAGWRGTAGTRLALGWAGASFVAVVLVHMLLSGDLGRMGYLGAPVFAVACAQLLTFHPAFRWLRLGSGSAAT</sequence>
<keyword evidence="1" id="KW-1133">Transmembrane helix</keyword>
<feature type="transmembrane region" description="Helical" evidence="1">
    <location>
        <begin position="157"/>
        <end position="184"/>
    </location>
</feature>
<dbReference type="Proteomes" id="UP000294155">
    <property type="component" value="Unassembled WGS sequence"/>
</dbReference>
<protein>
    <recommendedName>
        <fullName evidence="4">DUF2029 domain-containing protein</fullName>
    </recommendedName>
</protein>
<evidence type="ECO:0000256" key="1">
    <source>
        <dbReference type="SAM" id="Phobius"/>
    </source>
</evidence>
<keyword evidence="1" id="KW-0472">Membrane</keyword>
<feature type="transmembrane region" description="Helical" evidence="1">
    <location>
        <begin position="258"/>
        <end position="278"/>
    </location>
</feature>
<feature type="transmembrane region" description="Helical" evidence="1">
    <location>
        <begin position="290"/>
        <end position="309"/>
    </location>
</feature>
<keyword evidence="1" id="KW-0812">Transmembrane</keyword>
<accession>A0A4Q5LCM0</accession>
<keyword evidence="3" id="KW-1185">Reference proteome</keyword>
<evidence type="ECO:0008006" key="4">
    <source>
        <dbReference type="Google" id="ProtNLM"/>
    </source>
</evidence>
<reference evidence="2 3" key="1">
    <citation type="submission" date="2019-02" db="EMBL/GenBank/DDBJ databases">
        <title>Bacterial novel species isolated from soil.</title>
        <authorList>
            <person name="Jung H.-Y."/>
        </authorList>
    </citation>
    <scope>NUCLEOTIDE SEQUENCE [LARGE SCALE GENOMIC DNA]</scope>
    <source>
        <strain evidence="2 3">1-3-3-3</strain>
    </source>
</reference>
<proteinExistence type="predicted"/>
<dbReference type="AlphaFoldDB" id="A0A4Q5LCM0"/>
<dbReference type="OrthoDB" id="874899at2"/>
<feature type="transmembrane region" description="Helical" evidence="1">
    <location>
        <begin position="315"/>
        <end position="334"/>
    </location>
</feature>